<dbReference type="PATRIC" id="fig|1121326.3.peg.4331"/>
<reference evidence="1 2" key="1">
    <citation type="submission" date="2016-04" db="EMBL/GenBank/DDBJ databases">
        <title>Genome sequence of Clostridium magnum DSM 2767.</title>
        <authorList>
            <person name="Poehlein A."/>
            <person name="Uhlig R."/>
            <person name="Fischer R."/>
            <person name="Bahl H."/>
            <person name="Daniel R."/>
        </authorList>
    </citation>
    <scope>NUCLEOTIDE SEQUENCE [LARGE SCALE GENOMIC DNA]</scope>
    <source>
        <strain evidence="1 2">DSM 2767</strain>
    </source>
</reference>
<dbReference type="Proteomes" id="UP000076603">
    <property type="component" value="Unassembled WGS sequence"/>
</dbReference>
<evidence type="ECO:0000313" key="1">
    <source>
        <dbReference type="EMBL" id="KZL90498.1"/>
    </source>
</evidence>
<dbReference type="RefSeq" id="WP_066626748.1">
    <property type="nucleotide sequence ID" value="NZ_FQXL01000008.1"/>
</dbReference>
<proteinExistence type="predicted"/>
<keyword evidence="2" id="KW-1185">Reference proteome</keyword>
<dbReference type="OrthoDB" id="2088425at2"/>
<protein>
    <submittedName>
        <fullName evidence="1">Uncharacterized protein</fullName>
    </submittedName>
</protein>
<organism evidence="1 2">
    <name type="scientific">Clostridium magnum DSM 2767</name>
    <dbReference type="NCBI Taxonomy" id="1121326"/>
    <lineage>
        <taxon>Bacteria</taxon>
        <taxon>Bacillati</taxon>
        <taxon>Bacillota</taxon>
        <taxon>Clostridia</taxon>
        <taxon>Eubacteriales</taxon>
        <taxon>Clostridiaceae</taxon>
        <taxon>Clostridium</taxon>
    </lineage>
</organism>
<dbReference type="AlphaFoldDB" id="A0A161WUC7"/>
<evidence type="ECO:0000313" key="2">
    <source>
        <dbReference type="Proteomes" id="UP000076603"/>
    </source>
</evidence>
<comment type="caution">
    <text evidence="1">The sequence shown here is derived from an EMBL/GenBank/DDBJ whole genome shotgun (WGS) entry which is preliminary data.</text>
</comment>
<dbReference type="EMBL" id="LWAE01000005">
    <property type="protein sequence ID" value="KZL90498.1"/>
    <property type="molecule type" value="Genomic_DNA"/>
</dbReference>
<name>A0A161WUC7_9CLOT</name>
<accession>A0A161WUC7</accession>
<sequence length="149" mass="17218">MIIKGAIASPVPEISGYLKDKIEMVFTYALSEHEAKVLYIGLEKLSTQIEEEKVANMPEISCIFTKDGEISMAIDSEDLLAVNTNRLCIYAIERWREIGGSDILILMVFLEELCHVIWNITDEIKVKYKVFDILKRIWPDFKIEDIYKL</sequence>
<gene>
    <name evidence="1" type="ORF">CLMAG_42690</name>
</gene>